<proteinExistence type="inferred from homology"/>
<evidence type="ECO:0000256" key="3">
    <source>
        <dbReference type="ARBA" id="ARBA00022795"/>
    </source>
</evidence>
<keyword evidence="8" id="KW-0175">Coiled coil</keyword>
<name>A0A316DF08_9BACL</name>
<dbReference type="InterPro" id="IPR008622">
    <property type="entry name" value="FliT"/>
</dbReference>
<keyword evidence="4" id="KW-0143">Chaperone</keyword>
<keyword evidence="10" id="KW-1185">Reference proteome</keyword>
<dbReference type="EMBL" id="QGGL01000001">
    <property type="protein sequence ID" value="PWK16168.1"/>
    <property type="molecule type" value="Genomic_DNA"/>
</dbReference>
<keyword evidence="2" id="KW-0963">Cytoplasm</keyword>
<protein>
    <recommendedName>
        <fullName evidence="7">Flagellar protein FliT</fullName>
    </recommendedName>
</protein>
<evidence type="ECO:0000256" key="2">
    <source>
        <dbReference type="ARBA" id="ARBA00022490"/>
    </source>
</evidence>
<accession>A0A316DF08</accession>
<evidence type="ECO:0000256" key="8">
    <source>
        <dbReference type="SAM" id="Coils"/>
    </source>
</evidence>
<organism evidence="9 10">
    <name type="scientific">Tumebacillus permanentifrigoris</name>
    <dbReference type="NCBI Taxonomy" id="378543"/>
    <lineage>
        <taxon>Bacteria</taxon>
        <taxon>Bacillati</taxon>
        <taxon>Bacillota</taxon>
        <taxon>Bacilli</taxon>
        <taxon>Bacillales</taxon>
        <taxon>Alicyclobacillaceae</taxon>
        <taxon>Tumebacillus</taxon>
    </lineage>
</organism>
<evidence type="ECO:0000256" key="4">
    <source>
        <dbReference type="ARBA" id="ARBA00023186"/>
    </source>
</evidence>
<evidence type="ECO:0000256" key="7">
    <source>
        <dbReference type="ARBA" id="ARBA00093797"/>
    </source>
</evidence>
<keyword evidence="3" id="KW-1005">Bacterial flagellum biogenesis</keyword>
<dbReference type="AlphaFoldDB" id="A0A316DF08"/>
<dbReference type="RefSeq" id="WP_109685032.1">
    <property type="nucleotide sequence ID" value="NZ_QGGL01000001.1"/>
</dbReference>
<feature type="coiled-coil region" evidence="8">
    <location>
        <begin position="57"/>
        <end position="92"/>
    </location>
</feature>
<evidence type="ECO:0000313" key="10">
    <source>
        <dbReference type="Proteomes" id="UP000245634"/>
    </source>
</evidence>
<comment type="subcellular location">
    <subcellularLocation>
        <location evidence="1">Cytoplasm</location>
        <location evidence="1">Cytosol</location>
    </subcellularLocation>
</comment>
<dbReference type="OrthoDB" id="2665869at2"/>
<evidence type="ECO:0000313" key="9">
    <source>
        <dbReference type="EMBL" id="PWK16168.1"/>
    </source>
</evidence>
<evidence type="ECO:0000256" key="6">
    <source>
        <dbReference type="ARBA" id="ARBA00093785"/>
    </source>
</evidence>
<comment type="caution">
    <text evidence="9">The sequence shown here is derived from an EMBL/GenBank/DDBJ whole genome shotgun (WGS) entry which is preliminary data.</text>
</comment>
<sequence>MQEFLTSYRDLTQAIIDLFLTSERIVDAERLDELLAQRDKLIERQSTLPNLRGEPALQRLTEEIVQLDARARELLREAMQETQQSIQQLNTQSRRTSAYEQAYQPDAMFFDKKK</sequence>
<dbReference type="Proteomes" id="UP000245634">
    <property type="component" value="Unassembled WGS sequence"/>
</dbReference>
<comment type="function">
    <text evidence="5">May act as an export chaperone for the filament capping protein FliD.</text>
</comment>
<reference evidence="9 10" key="1">
    <citation type="submission" date="2018-05" db="EMBL/GenBank/DDBJ databases">
        <title>Genomic Encyclopedia of Type Strains, Phase IV (KMG-IV): sequencing the most valuable type-strain genomes for metagenomic binning, comparative biology and taxonomic classification.</title>
        <authorList>
            <person name="Goeker M."/>
        </authorList>
    </citation>
    <scope>NUCLEOTIDE SEQUENCE [LARGE SCALE GENOMIC DNA]</scope>
    <source>
        <strain evidence="9 10">DSM 18773</strain>
    </source>
</reference>
<evidence type="ECO:0000256" key="5">
    <source>
        <dbReference type="ARBA" id="ARBA00093765"/>
    </source>
</evidence>
<dbReference type="Pfam" id="PF05400">
    <property type="entry name" value="FliT"/>
    <property type="match status" value="1"/>
</dbReference>
<comment type="similarity">
    <text evidence="6">Belongs to the bacillales FliT family.</text>
</comment>
<evidence type="ECO:0000256" key="1">
    <source>
        <dbReference type="ARBA" id="ARBA00004514"/>
    </source>
</evidence>
<gene>
    <name evidence="9" type="ORF">C7459_10129</name>
</gene>